<feature type="region of interest" description="Disordered" evidence="1">
    <location>
        <begin position="63"/>
        <end position="85"/>
    </location>
</feature>
<evidence type="ECO:0000313" key="3">
    <source>
        <dbReference type="Proteomes" id="UP000193623"/>
    </source>
</evidence>
<evidence type="ECO:0000313" key="2">
    <source>
        <dbReference type="EMBL" id="SLN50585.1"/>
    </source>
</evidence>
<dbReference type="Proteomes" id="UP000193623">
    <property type="component" value="Unassembled WGS sequence"/>
</dbReference>
<sequence length="173" mass="18219">MGRGALRGMSRKGCWTGATLFACAKAPRPPSHSASHSASHMPFGRKVFLTQCVRNGKENLRWRFSGENGRSPQPRGPSGAQGGRRAVMCAHKKPRPHRCTGTVKAGSAARRPFPRWGGGLHAACRDSEACEAGGTQIGHQGCRTCFKVDAVEAGGVGPVQLQDGEGQIGALFG</sequence>
<name>A0A1Y5SWW3_9RHOB</name>
<evidence type="ECO:0000256" key="1">
    <source>
        <dbReference type="SAM" id="MobiDB-lite"/>
    </source>
</evidence>
<reference evidence="2 3" key="1">
    <citation type="submission" date="2017-03" db="EMBL/GenBank/DDBJ databases">
        <authorList>
            <person name="Afonso C.L."/>
            <person name="Miller P.J."/>
            <person name="Scott M.A."/>
            <person name="Spackman E."/>
            <person name="Goraichik I."/>
            <person name="Dimitrov K.M."/>
            <person name="Suarez D.L."/>
            <person name="Swayne D.E."/>
        </authorList>
    </citation>
    <scope>NUCLEOTIDE SEQUENCE [LARGE SCALE GENOMIC DNA]</scope>
    <source>
        <strain evidence="2 3">CECT 8397</strain>
    </source>
</reference>
<protein>
    <submittedName>
        <fullName evidence="2">Uncharacterized protein</fullName>
    </submittedName>
</protein>
<organism evidence="2 3">
    <name type="scientific">Pseudooctadecabacter jejudonensis</name>
    <dbReference type="NCBI Taxonomy" id="1391910"/>
    <lineage>
        <taxon>Bacteria</taxon>
        <taxon>Pseudomonadati</taxon>
        <taxon>Pseudomonadota</taxon>
        <taxon>Alphaproteobacteria</taxon>
        <taxon>Rhodobacterales</taxon>
        <taxon>Paracoccaceae</taxon>
        <taxon>Pseudooctadecabacter</taxon>
    </lineage>
</organism>
<dbReference type="EMBL" id="FWFT01000004">
    <property type="protein sequence ID" value="SLN50585.1"/>
    <property type="molecule type" value="Genomic_DNA"/>
</dbReference>
<gene>
    <name evidence="2" type="ORF">PSJ8397_02642</name>
</gene>
<dbReference type="PROSITE" id="PS51257">
    <property type="entry name" value="PROKAR_LIPOPROTEIN"/>
    <property type="match status" value="1"/>
</dbReference>
<dbReference type="AlphaFoldDB" id="A0A1Y5SWW3"/>
<keyword evidence="3" id="KW-1185">Reference proteome</keyword>
<accession>A0A1Y5SWW3</accession>
<proteinExistence type="predicted"/>